<accession>A0ABZ2URH0</accession>
<dbReference type="EMBL" id="CP150886">
    <property type="protein sequence ID" value="WZB87981.1"/>
    <property type="molecule type" value="Genomic_DNA"/>
</dbReference>
<organism evidence="1 2">
    <name type="scientific">Okeanomitos corallinicola TIOX110</name>
    <dbReference type="NCBI Taxonomy" id="3133117"/>
    <lineage>
        <taxon>Bacteria</taxon>
        <taxon>Bacillati</taxon>
        <taxon>Cyanobacteriota</taxon>
        <taxon>Cyanophyceae</taxon>
        <taxon>Nostocales</taxon>
        <taxon>Aphanizomenonaceae</taxon>
        <taxon>Okeanomitos</taxon>
    </lineage>
</organism>
<keyword evidence="2" id="KW-1185">Reference proteome</keyword>
<proteinExistence type="predicted"/>
<dbReference type="RefSeq" id="WP_353930890.1">
    <property type="nucleotide sequence ID" value="NZ_CP150886.1"/>
</dbReference>
<reference evidence="1 2" key="1">
    <citation type="submission" date="2024-04" db="EMBL/GenBank/DDBJ databases">
        <title>Okeanomitos corallinicola gen. &amp; sp. nov. (Nostocales, Cyanobacteria), a new toxic marine heterocyst-forming cyanobacterium from a coral reef.</title>
        <authorList>
            <person name="Li H."/>
            <person name="Li R."/>
            <person name="Kang J."/>
            <person name="Hii K.S."/>
            <person name="Mohamed H.F."/>
            <person name="Xu X."/>
            <person name="Luo Z."/>
        </authorList>
    </citation>
    <scope>NUCLEOTIDE SEQUENCE [LARGE SCALE GENOMIC DNA]</scope>
    <source>
        <strain evidence="1 2">TIOX110</strain>
    </source>
</reference>
<name>A0ABZ2URH0_9CYAN</name>
<evidence type="ECO:0000313" key="2">
    <source>
        <dbReference type="Proteomes" id="UP001483337"/>
    </source>
</evidence>
<gene>
    <name evidence="1" type="ORF">WJM97_21940</name>
</gene>
<protein>
    <submittedName>
        <fullName evidence="1">Uncharacterized protein</fullName>
    </submittedName>
</protein>
<evidence type="ECO:0000313" key="1">
    <source>
        <dbReference type="EMBL" id="WZB87981.1"/>
    </source>
</evidence>
<sequence length="339" mass="36860">MEAAKIYVIDGKFAIELKAFAKIINYSPTALLDIVRRLLSKRIRIGIKWKKKWYILLPDMRRFLQLLDGKEVPDQIITTPSNHDIDLEKNWVEVVKRYPALLPKRDNEELARPRYNLPPVSPNPATGQLFMVQSSTLNSKTDLLITNVKNNNYRATTAYSYGYQISYDPKLMSTFDPGTAGSLNSTQLPQAFFEVCRALDAAENLRNGANPGVAPRNNISTTVSFDTGTIAVAATLPVVVSVGGDGSATISISDYLTGYSTFDGGGGDLKSTHLAAALYEISNILANAEKAVTPATDQPNNIQIVVDKEAGNAQVNANIPFTTSAAANGDVVISAIDYL</sequence>
<dbReference type="Proteomes" id="UP001483337">
    <property type="component" value="Chromosome"/>
</dbReference>